<feature type="transmembrane region" description="Helical" evidence="1">
    <location>
        <begin position="143"/>
        <end position="167"/>
    </location>
</feature>
<feature type="transmembrane region" description="Helical" evidence="1">
    <location>
        <begin position="34"/>
        <end position="53"/>
    </location>
</feature>
<dbReference type="AlphaFoldDB" id="A0A917FYM3"/>
<keyword evidence="3" id="KW-1185">Reference proteome</keyword>
<feature type="transmembrane region" description="Helical" evidence="1">
    <location>
        <begin position="231"/>
        <end position="251"/>
    </location>
</feature>
<keyword evidence="1" id="KW-0812">Transmembrane</keyword>
<keyword evidence="1" id="KW-1133">Transmembrane helix</keyword>
<feature type="transmembrane region" description="Helical" evidence="1">
    <location>
        <begin position="271"/>
        <end position="292"/>
    </location>
</feature>
<protein>
    <submittedName>
        <fullName evidence="2">Membrane protein</fullName>
    </submittedName>
</protein>
<dbReference type="Proteomes" id="UP000616608">
    <property type="component" value="Unassembled WGS sequence"/>
</dbReference>
<evidence type="ECO:0000313" key="2">
    <source>
        <dbReference type="EMBL" id="GGG14364.1"/>
    </source>
</evidence>
<comment type="caution">
    <text evidence="2">The sequence shown here is derived from an EMBL/GenBank/DDBJ whole genome shotgun (WGS) entry which is preliminary data.</text>
</comment>
<organism evidence="2 3">
    <name type="scientific">Lysinibacillus alkalisoli</name>
    <dbReference type="NCBI Taxonomy" id="1911548"/>
    <lineage>
        <taxon>Bacteria</taxon>
        <taxon>Bacillati</taxon>
        <taxon>Bacillota</taxon>
        <taxon>Bacilli</taxon>
        <taxon>Bacillales</taxon>
        <taxon>Bacillaceae</taxon>
        <taxon>Lysinibacillus</taxon>
    </lineage>
</organism>
<reference evidence="2" key="2">
    <citation type="submission" date="2020-09" db="EMBL/GenBank/DDBJ databases">
        <authorList>
            <person name="Sun Q."/>
            <person name="Zhou Y."/>
        </authorList>
    </citation>
    <scope>NUCLEOTIDE SEQUENCE</scope>
    <source>
        <strain evidence="2">CGMCC 1.15760</strain>
    </source>
</reference>
<feature type="transmembrane region" description="Helical" evidence="1">
    <location>
        <begin position="60"/>
        <end position="76"/>
    </location>
</feature>
<dbReference type="RefSeq" id="WP_188613519.1">
    <property type="nucleotide sequence ID" value="NZ_BMJT01000002.1"/>
</dbReference>
<accession>A0A917FYM3</accession>
<dbReference type="EMBL" id="BMJT01000002">
    <property type="protein sequence ID" value="GGG14364.1"/>
    <property type="molecule type" value="Genomic_DNA"/>
</dbReference>
<feature type="transmembrane region" description="Helical" evidence="1">
    <location>
        <begin position="12"/>
        <end position="28"/>
    </location>
</feature>
<reference evidence="2" key="1">
    <citation type="journal article" date="2014" name="Int. J. Syst. Evol. Microbiol.">
        <title>Complete genome sequence of Corynebacterium casei LMG S-19264T (=DSM 44701T), isolated from a smear-ripened cheese.</title>
        <authorList>
            <consortium name="US DOE Joint Genome Institute (JGI-PGF)"/>
            <person name="Walter F."/>
            <person name="Albersmeier A."/>
            <person name="Kalinowski J."/>
            <person name="Ruckert C."/>
        </authorList>
    </citation>
    <scope>NUCLEOTIDE SEQUENCE</scope>
    <source>
        <strain evidence="2">CGMCC 1.15760</strain>
    </source>
</reference>
<proteinExistence type="predicted"/>
<gene>
    <name evidence="2" type="ORF">GCM10007425_05800</name>
</gene>
<feature type="transmembrane region" description="Helical" evidence="1">
    <location>
        <begin position="82"/>
        <end position="99"/>
    </location>
</feature>
<name>A0A917FYM3_9BACI</name>
<feature type="transmembrane region" description="Helical" evidence="1">
    <location>
        <begin position="201"/>
        <end position="219"/>
    </location>
</feature>
<feature type="transmembrane region" description="Helical" evidence="1">
    <location>
        <begin position="106"/>
        <end position="131"/>
    </location>
</feature>
<evidence type="ECO:0000256" key="1">
    <source>
        <dbReference type="SAM" id="Phobius"/>
    </source>
</evidence>
<evidence type="ECO:0000313" key="3">
    <source>
        <dbReference type="Proteomes" id="UP000616608"/>
    </source>
</evidence>
<feature type="transmembrane region" description="Helical" evidence="1">
    <location>
        <begin position="174"/>
        <end position="195"/>
    </location>
</feature>
<dbReference type="InterPro" id="IPR025450">
    <property type="entry name" value="YndJ-like"/>
</dbReference>
<sequence length="516" mass="59276">MQGISLRHSKAITPIIGIMLLGVAYTLSPQSAMYYYLTIAQLVFVPILLEQILNLRYMDRIVIVVGQVAVLLLTFYSQEAWWLAGIYFIVTCYIAWLGIRRFMARGFVAIEECCIDIGIIYLAMGGAWFFAYQAKINTGFSELITWLTAIHFHYSAFLLVITVGLFGRMYKGKCYFPIAFIIVTGPLVVAMGITFSRWIEIIGASFYVLALFMWFFLLFNTPIPKIIRWPFRIAIGAICFTIIWSLLYAFSNFTGSGLVTIPDMLQFHGRINCYVFGMSIVLTWILYMPVAYASPSFPISNLTGKNTPYQEKYHALVDDMSLFVTRKQVAPKVLRFYEDTMSYQLYARVKWAVWFRPLAIVFHLISKYMAQLHLPITKDEVKMDGQIHMIDPKIDGREKPRVWQRSINGAIVFRAVYATHHSDRTYMNIALPLPFSCMHGILRIDAHQHGLYLTSRGSGDAGTYLSTRFGVMKLPLHEDFKLFEREGNLYATHDMTVFGIHFLHIDYRIEDGLSLI</sequence>
<dbReference type="Pfam" id="PF14158">
    <property type="entry name" value="YndJ"/>
    <property type="match status" value="1"/>
</dbReference>
<keyword evidence="1" id="KW-0472">Membrane</keyword>